<feature type="domain" description="BTB" evidence="2">
    <location>
        <begin position="12"/>
        <end position="84"/>
    </location>
</feature>
<evidence type="ECO:0000313" key="3">
    <source>
        <dbReference type="EMBL" id="KZT30297.1"/>
    </source>
</evidence>
<accession>A0A165VWC5</accession>
<evidence type="ECO:0000259" key="2">
    <source>
        <dbReference type="PROSITE" id="PS50097"/>
    </source>
</evidence>
<gene>
    <name evidence="3" type="ORF">NEOLEDRAFT_1054748</name>
</gene>
<dbReference type="Proteomes" id="UP000076761">
    <property type="component" value="Unassembled WGS sequence"/>
</dbReference>
<reference evidence="3 4" key="1">
    <citation type="journal article" date="2016" name="Mol. Biol. Evol.">
        <title>Comparative Genomics of Early-Diverging Mushroom-Forming Fungi Provides Insights into the Origins of Lignocellulose Decay Capabilities.</title>
        <authorList>
            <person name="Nagy L.G."/>
            <person name="Riley R."/>
            <person name="Tritt A."/>
            <person name="Adam C."/>
            <person name="Daum C."/>
            <person name="Floudas D."/>
            <person name="Sun H."/>
            <person name="Yadav J.S."/>
            <person name="Pangilinan J."/>
            <person name="Larsson K.H."/>
            <person name="Matsuura K."/>
            <person name="Barry K."/>
            <person name="Labutti K."/>
            <person name="Kuo R."/>
            <person name="Ohm R.A."/>
            <person name="Bhattacharya S.S."/>
            <person name="Shirouzu T."/>
            <person name="Yoshinaga Y."/>
            <person name="Martin F.M."/>
            <person name="Grigoriev I.V."/>
            <person name="Hibbett D.S."/>
        </authorList>
    </citation>
    <scope>NUCLEOTIDE SEQUENCE [LARGE SCALE GENOMIC DNA]</scope>
    <source>
        <strain evidence="3 4">HHB14362 ss-1</strain>
    </source>
</reference>
<feature type="compositionally biased region" description="Low complexity" evidence="1">
    <location>
        <begin position="283"/>
        <end position="292"/>
    </location>
</feature>
<dbReference type="InParanoid" id="A0A165VWC5"/>
<proteinExistence type="predicted"/>
<dbReference type="SUPFAM" id="SSF54695">
    <property type="entry name" value="POZ domain"/>
    <property type="match status" value="1"/>
</dbReference>
<dbReference type="EMBL" id="KV425552">
    <property type="protein sequence ID" value="KZT30297.1"/>
    <property type="molecule type" value="Genomic_DNA"/>
</dbReference>
<dbReference type="AlphaFoldDB" id="A0A165VWC5"/>
<dbReference type="OrthoDB" id="2804507at2759"/>
<feature type="region of interest" description="Disordered" evidence="1">
    <location>
        <begin position="283"/>
        <end position="304"/>
    </location>
</feature>
<sequence>MEKIHHKQFYYKDGSFRVQLGNILYNLHLSLLADRSLVFRNMLTMPLPEGMVAEGQSDENPMVLHPSIQPEEFDILMDYFFKGRNTGIPSLHYLTVLLKLSTMWEIEDGRDYVIDMFPKRPDFTPALQFHLGYTYHITTWVEPAFRKLLAMPFSKITEEIAHLMGPDAFYILSQTHTRIKTHHSILAFYPSDPIHSIECLRSGKCEQAWATEWWQGVAKHLLHPDLGKTGGEILEMLESVRIPGMCIDCQRANMEWVKDTGVMTRADDFIEEAVAQIVAWYGSSSKGKSTGSQQESRGEDEGDT</sequence>
<dbReference type="InterPro" id="IPR000210">
    <property type="entry name" value="BTB/POZ_dom"/>
</dbReference>
<name>A0A165VWC5_9AGAM</name>
<evidence type="ECO:0000313" key="4">
    <source>
        <dbReference type="Proteomes" id="UP000076761"/>
    </source>
</evidence>
<protein>
    <recommendedName>
        <fullName evidence="2">BTB domain-containing protein</fullName>
    </recommendedName>
</protein>
<keyword evidence="4" id="KW-1185">Reference proteome</keyword>
<evidence type="ECO:0000256" key="1">
    <source>
        <dbReference type="SAM" id="MobiDB-lite"/>
    </source>
</evidence>
<dbReference type="InterPro" id="IPR011333">
    <property type="entry name" value="SKP1/BTB/POZ_sf"/>
</dbReference>
<organism evidence="3 4">
    <name type="scientific">Neolentinus lepideus HHB14362 ss-1</name>
    <dbReference type="NCBI Taxonomy" id="1314782"/>
    <lineage>
        <taxon>Eukaryota</taxon>
        <taxon>Fungi</taxon>
        <taxon>Dikarya</taxon>
        <taxon>Basidiomycota</taxon>
        <taxon>Agaricomycotina</taxon>
        <taxon>Agaricomycetes</taxon>
        <taxon>Gloeophyllales</taxon>
        <taxon>Gloeophyllaceae</taxon>
        <taxon>Neolentinus</taxon>
    </lineage>
</organism>
<dbReference type="PROSITE" id="PS50097">
    <property type="entry name" value="BTB"/>
    <property type="match status" value="1"/>
</dbReference>
<dbReference type="Gene3D" id="3.30.710.10">
    <property type="entry name" value="Potassium Channel Kv1.1, Chain A"/>
    <property type="match status" value="1"/>
</dbReference>